<gene>
    <name evidence="3" type="ORF">MXD59_19660</name>
</gene>
<dbReference type="EMBL" id="JALKFT010000024">
    <property type="protein sequence ID" value="MCK9877964.1"/>
    <property type="molecule type" value="Genomic_DNA"/>
</dbReference>
<dbReference type="InterPro" id="IPR003870">
    <property type="entry name" value="DUF222"/>
</dbReference>
<dbReference type="GO" id="GO:0004519">
    <property type="term" value="F:endonuclease activity"/>
    <property type="evidence" value="ECO:0007669"/>
    <property type="project" value="UniProtKB-KW"/>
</dbReference>
<dbReference type="Pfam" id="PF02720">
    <property type="entry name" value="DUF222"/>
    <property type="match status" value="1"/>
</dbReference>
<sequence>MEVGGRRVADLMDVDCLAWDEEVGRRVARAEAERLLVRARLTELRPAPVDAGTSQGRGEQPGGGAQGGGEQTGAGGMWAEPGRWGYDEFVGEEVALRARLSPSEGGRQTAFAVRVVRRLPAGVKALWDRRIDLARLVALDRLTAPLDGSLVAQVVGPVLAKGGRPSLKAFEQAVRRRVLVVDPDGAARRQKAAEGTRRVEARTEPDGMGRLAMFLPALRMLAVWARIDRLARQAGTGDARSLDVAYALLMGESLGRVNLEMQVIVPVETLLGLAERPGEIPGYGPVPAEIVREMSQDPRCTWRQMLTRRETGELVGLGRRRFPPAALARHVRARNSQCVLPGCNTPAGSSDLDHTVAWFDGGLTENGNLAPLCRRHHRMLGRYKQRPDQASEHGARQRWLVEQGEPGHMTWTTPTGGEYHTHPDNYTER</sequence>
<reference evidence="3 4" key="1">
    <citation type="submission" date="2022-04" db="EMBL/GenBank/DDBJ databases">
        <title>Genome diversity in the genus Frankia.</title>
        <authorList>
            <person name="Carlos-Shanley C."/>
            <person name="Hahn D."/>
        </authorList>
    </citation>
    <scope>NUCLEOTIDE SEQUENCE [LARGE SCALE GENOMIC DNA]</scope>
    <source>
        <strain evidence="3 4">Ag45/Mut15</strain>
    </source>
</reference>
<dbReference type="RefSeq" id="WP_248826156.1">
    <property type="nucleotide sequence ID" value="NZ_JALKFT010000024.1"/>
</dbReference>
<feature type="domain" description="HNH nuclease" evidence="2">
    <location>
        <begin position="326"/>
        <end position="378"/>
    </location>
</feature>
<dbReference type="CDD" id="cd00085">
    <property type="entry name" value="HNHc"/>
    <property type="match status" value="1"/>
</dbReference>
<evidence type="ECO:0000313" key="3">
    <source>
        <dbReference type="EMBL" id="MCK9877964.1"/>
    </source>
</evidence>
<keyword evidence="3" id="KW-0255">Endonuclease</keyword>
<protein>
    <submittedName>
        <fullName evidence="3">HNH endonuclease</fullName>
    </submittedName>
</protein>
<feature type="compositionally biased region" description="Basic and acidic residues" evidence="1">
    <location>
        <begin position="419"/>
        <end position="429"/>
    </location>
</feature>
<comment type="caution">
    <text evidence="3">The sequence shown here is derived from an EMBL/GenBank/DDBJ whole genome shotgun (WGS) entry which is preliminary data.</text>
</comment>
<dbReference type="Gene3D" id="1.10.30.50">
    <property type="match status" value="1"/>
</dbReference>
<accession>A0ABT0K2B8</accession>
<evidence type="ECO:0000259" key="2">
    <source>
        <dbReference type="SMART" id="SM00507"/>
    </source>
</evidence>
<proteinExistence type="predicted"/>
<keyword evidence="3" id="KW-0540">Nuclease</keyword>
<keyword evidence="4" id="KW-1185">Reference proteome</keyword>
<dbReference type="SMART" id="SM00507">
    <property type="entry name" value="HNHc"/>
    <property type="match status" value="1"/>
</dbReference>
<dbReference type="Proteomes" id="UP001201873">
    <property type="component" value="Unassembled WGS sequence"/>
</dbReference>
<evidence type="ECO:0000313" key="4">
    <source>
        <dbReference type="Proteomes" id="UP001201873"/>
    </source>
</evidence>
<organism evidence="3 4">
    <name type="scientific">Frankia umida</name>
    <dbReference type="NCBI Taxonomy" id="573489"/>
    <lineage>
        <taxon>Bacteria</taxon>
        <taxon>Bacillati</taxon>
        <taxon>Actinomycetota</taxon>
        <taxon>Actinomycetes</taxon>
        <taxon>Frankiales</taxon>
        <taxon>Frankiaceae</taxon>
        <taxon>Frankia</taxon>
    </lineage>
</organism>
<evidence type="ECO:0000256" key="1">
    <source>
        <dbReference type="SAM" id="MobiDB-lite"/>
    </source>
</evidence>
<feature type="region of interest" description="Disordered" evidence="1">
    <location>
        <begin position="402"/>
        <end position="429"/>
    </location>
</feature>
<keyword evidence="3" id="KW-0378">Hydrolase</keyword>
<feature type="region of interest" description="Disordered" evidence="1">
    <location>
        <begin position="47"/>
        <end position="77"/>
    </location>
</feature>
<feature type="compositionally biased region" description="Gly residues" evidence="1">
    <location>
        <begin position="59"/>
        <end position="76"/>
    </location>
</feature>
<name>A0ABT0K2B8_9ACTN</name>
<dbReference type="InterPro" id="IPR003615">
    <property type="entry name" value="HNH_nuc"/>
</dbReference>